<name>A0A7G5VUU8_9RHOD</name>
<sequence length="334" mass="38483">MSRIEQYIWSQLWTPFIYALSACLALSFSAGALVDVMRQISQGLPYQMAFQILCWQLVVSVLLGLPASCLFGGLFAYNHLQLMALRTSGIGVARWLKPSLMFGCLIGWLGWEWNEWALPVANYSLKQLQQQIKIAGTSTSLLDQIDSQVVYVQDWKQLHMSNCIWWKFDEHESQLWMAKSLDWDGAHWIASQVVYYSWDQQQQIQKHIDLMQMEWPTQLIWKQQWQPIWMNVQSLKSYKRMGVVNSHLAIRYYQKYAFPITCGLFHVIGSSMASLRKQGFILSLIVLFGYYLFGFACEALAESHKISALQAGWMPVAALFFVLCLCIKQADTAS</sequence>
<dbReference type="GO" id="GO:0043190">
    <property type="term" value="C:ATP-binding cassette (ABC) transporter complex"/>
    <property type="evidence" value="ECO:0007669"/>
    <property type="project" value="TreeGrafter"/>
</dbReference>
<dbReference type="GO" id="GO:0015920">
    <property type="term" value="P:lipopolysaccharide transport"/>
    <property type="evidence" value="ECO:0007669"/>
    <property type="project" value="TreeGrafter"/>
</dbReference>
<comment type="subcellular location">
    <subcellularLocation>
        <location evidence="1">Cell membrane</location>
        <topology evidence="1">Multi-pass membrane protein</topology>
    </subcellularLocation>
</comment>
<organism evidence="7">
    <name type="scientific">Cyanidiococcus yangmingshanensis</name>
    <dbReference type="NCBI Taxonomy" id="2690220"/>
    <lineage>
        <taxon>Eukaryota</taxon>
        <taxon>Rhodophyta</taxon>
        <taxon>Bangiophyceae</taxon>
        <taxon>Cyanidiales</taxon>
        <taxon>Cyanidiaceae</taxon>
        <taxon>Cyanidiococcus</taxon>
    </lineage>
</organism>
<geneLocation type="chloroplast" evidence="7"/>
<dbReference type="PANTHER" id="PTHR33529">
    <property type="entry name" value="SLR0882 PROTEIN-RELATED"/>
    <property type="match status" value="1"/>
</dbReference>
<feature type="transmembrane region" description="Helical" evidence="6">
    <location>
        <begin position="54"/>
        <end position="77"/>
    </location>
</feature>
<reference evidence="7" key="1">
    <citation type="submission" date="2019-09" db="EMBL/GenBank/DDBJ databases">
        <authorList>
            <person name="Liu S.-L."/>
            <person name="Chiang Y.-R."/>
            <person name="Fu H.-Y."/>
        </authorList>
    </citation>
    <scope>NUCLEOTIDE SEQUENCE</scope>
    <source>
        <strain evidence="7">THAL066</strain>
    </source>
</reference>
<gene>
    <name evidence="7" type="primary">ycf84</name>
</gene>
<feature type="transmembrane region" description="Helical" evidence="6">
    <location>
        <begin position="12"/>
        <end position="34"/>
    </location>
</feature>
<evidence type="ECO:0000256" key="1">
    <source>
        <dbReference type="ARBA" id="ARBA00004651"/>
    </source>
</evidence>
<accession>A0A7G5VUU8</accession>
<feature type="transmembrane region" description="Helical" evidence="6">
    <location>
        <begin position="307"/>
        <end position="327"/>
    </location>
</feature>
<keyword evidence="7" id="KW-0934">Plastid</keyword>
<feature type="transmembrane region" description="Helical" evidence="6">
    <location>
        <begin position="280"/>
        <end position="301"/>
    </location>
</feature>
<dbReference type="RefSeq" id="YP_009968364.1">
    <property type="nucleotide sequence ID" value="NC_051883.1"/>
</dbReference>
<dbReference type="EMBL" id="MN431657">
    <property type="protein sequence ID" value="QMX77465.1"/>
    <property type="molecule type" value="Genomic_DNA"/>
</dbReference>
<evidence type="ECO:0000313" key="7">
    <source>
        <dbReference type="EMBL" id="QMX77465.1"/>
    </source>
</evidence>
<protein>
    <submittedName>
        <fullName evidence="7">Putative permease YjgP/YjgQ family</fullName>
    </submittedName>
</protein>
<dbReference type="GeneID" id="60450382"/>
<evidence type="ECO:0000256" key="4">
    <source>
        <dbReference type="ARBA" id="ARBA00022989"/>
    </source>
</evidence>
<evidence type="ECO:0000256" key="6">
    <source>
        <dbReference type="SAM" id="Phobius"/>
    </source>
</evidence>
<evidence type="ECO:0000256" key="3">
    <source>
        <dbReference type="ARBA" id="ARBA00022692"/>
    </source>
</evidence>
<dbReference type="Pfam" id="PF03739">
    <property type="entry name" value="LptF_LptG"/>
    <property type="match status" value="1"/>
</dbReference>
<keyword evidence="7" id="KW-0150">Chloroplast</keyword>
<dbReference type="AlphaFoldDB" id="A0A7G5VUU8"/>
<keyword evidence="2" id="KW-1003">Cell membrane</keyword>
<dbReference type="PANTHER" id="PTHR33529:SF6">
    <property type="entry name" value="YJGP_YJGQ FAMILY PERMEASE"/>
    <property type="match status" value="1"/>
</dbReference>
<evidence type="ECO:0000256" key="5">
    <source>
        <dbReference type="ARBA" id="ARBA00023136"/>
    </source>
</evidence>
<evidence type="ECO:0000256" key="2">
    <source>
        <dbReference type="ARBA" id="ARBA00022475"/>
    </source>
</evidence>
<keyword evidence="3 6" id="KW-0812">Transmembrane</keyword>
<proteinExistence type="predicted"/>
<dbReference type="InterPro" id="IPR005495">
    <property type="entry name" value="LptG/LptF_permease"/>
</dbReference>
<keyword evidence="4 6" id="KW-1133">Transmembrane helix</keyword>
<dbReference type="PROSITE" id="PS51257">
    <property type="entry name" value="PROKAR_LIPOPROTEIN"/>
    <property type="match status" value="1"/>
</dbReference>
<keyword evidence="5 6" id="KW-0472">Membrane</keyword>